<evidence type="ECO:0000313" key="2">
    <source>
        <dbReference type="Proteomes" id="UP001204144"/>
    </source>
</evidence>
<dbReference type="PROSITE" id="PS51257">
    <property type="entry name" value="PROKAR_LIPOPROTEIN"/>
    <property type="match status" value="1"/>
</dbReference>
<dbReference type="Proteomes" id="UP001204144">
    <property type="component" value="Unassembled WGS sequence"/>
</dbReference>
<evidence type="ECO:0008006" key="3">
    <source>
        <dbReference type="Google" id="ProtNLM"/>
    </source>
</evidence>
<protein>
    <recommendedName>
        <fullName evidence="3">Lipoprotein</fullName>
    </recommendedName>
</protein>
<dbReference type="EMBL" id="RJUF01000174">
    <property type="protein sequence ID" value="MCP9764519.1"/>
    <property type="molecule type" value="Genomic_DNA"/>
</dbReference>
<accession>A0AAE3H5Q7</accession>
<evidence type="ECO:0000313" key="1">
    <source>
        <dbReference type="EMBL" id="MCP9764519.1"/>
    </source>
</evidence>
<sequence>MKNTLIQLLSTFLVSSCGFIDLNPKSSTDLSTVTIKSGQSFGFCIGKCHAEMTIKGQNVEFLVKERNFETGVLENKEYAYNEILTKEKLDKIGNLIEVEKFFKLDEVYGCPDCADGGSEWIEITTADDKTKKVTFEYGKTVPEIENLIKLLREERETLHTKYVK</sequence>
<dbReference type="RefSeq" id="WP_255038211.1">
    <property type="nucleotide sequence ID" value="NZ_RJUF01000174.1"/>
</dbReference>
<keyword evidence="2" id="KW-1185">Reference proteome</keyword>
<dbReference type="AlphaFoldDB" id="A0AAE3H5Q7"/>
<name>A0AAE3H5Q7_9BACT</name>
<comment type="caution">
    <text evidence="1">The sequence shown here is derived from an EMBL/GenBank/DDBJ whole genome shotgun (WGS) entry which is preliminary data.</text>
</comment>
<reference evidence="1 2" key="1">
    <citation type="submission" date="2018-11" db="EMBL/GenBank/DDBJ databases">
        <title>Novel bacteria species description.</title>
        <authorList>
            <person name="Han J.-H."/>
        </authorList>
    </citation>
    <scope>NUCLEOTIDE SEQUENCE [LARGE SCALE GENOMIC DNA]</scope>
    <source>
        <strain evidence="1 2">KCTC23259</strain>
    </source>
</reference>
<gene>
    <name evidence="1" type="ORF">EGI31_16385</name>
</gene>
<proteinExistence type="predicted"/>
<organism evidence="1 2">
    <name type="scientific">Lacihabitans soyangensis</name>
    <dbReference type="NCBI Taxonomy" id="869394"/>
    <lineage>
        <taxon>Bacteria</taxon>
        <taxon>Pseudomonadati</taxon>
        <taxon>Bacteroidota</taxon>
        <taxon>Cytophagia</taxon>
        <taxon>Cytophagales</taxon>
        <taxon>Leadbetterellaceae</taxon>
        <taxon>Lacihabitans</taxon>
    </lineage>
</organism>